<keyword evidence="3" id="KW-1185">Reference proteome</keyword>
<reference evidence="2" key="1">
    <citation type="submission" date="2021-07" db="EMBL/GenBank/DDBJ databases">
        <authorList>
            <person name="Branca A.L. A."/>
        </authorList>
    </citation>
    <scope>NUCLEOTIDE SEQUENCE</scope>
</reference>
<protein>
    <recommendedName>
        <fullName evidence="1">N-acetyltransferase domain-containing protein</fullName>
    </recommendedName>
</protein>
<gene>
    <name evidence="2" type="ORF">POLS_LOCUS1208</name>
</gene>
<dbReference type="Proteomes" id="UP001153618">
    <property type="component" value="Unassembled WGS sequence"/>
</dbReference>
<dbReference type="SUPFAM" id="SSF55729">
    <property type="entry name" value="Acyl-CoA N-acyltransferases (Nat)"/>
    <property type="match status" value="1"/>
</dbReference>
<dbReference type="EMBL" id="CAJVOS010000010">
    <property type="protein sequence ID" value="CAG7978017.1"/>
    <property type="molecule type" value="Genomic_DNA"/>
</dbReference>
<comment type="caution">
    <text evidence="2">The sequence shown here is derived from an EMBL/GenBank/DDBJ whole genome shotgun (WGS) entry which is preliminary data.</text>
</comment>
<accession>A0A9W4MK04</accession>
<proteinExistence type="predicted"/>
<dbReference type="InterPro" id="IPR000182">
    <property type="entry name" value="GNAT_dom"/>
</dbReference>
<evidence type="ECO:0000313" key="2">
    <source>
        <dbReference type="EMBL" id="CAG7978017.1"/>
    </source>
</evidence>
<dbReference type="CDD" id="cd04301">
    <property type="entry name" value="NAT_SF"/>
    <property type="match status" value="1"/>
</dbReference>
<organism evidence="2 3">
    <name type="scientific">Penicillium olsonii</name>
    <dbReference type="NCBI Taxonomy" id="99116"/>
    <lineage>
        <taxon>Eukaryota</taxon>
        <taxon>Fungi</taxon>
        <taxon>Dikarya</taxon>
        <taxon>Ascomycota</taxon>
        <taxon>Pezizomycotina</taxon>
        <taxon>Eurotiomycetes</taxon>
        <taxon>Eurotiomycetidae</taxon>
        <taxon>Eurotiales</taxon>
        <taxon>Aspergillaceae</taxon>
        <taxon>Penicillium</taxon>
    </lineage>
</organism>
<name>A0A9W4MK04_PENOL</name>
<dbReference type="OrthoDB" id="2326446at2759"/>
<sequence>MSPQLRLIPWDAESQAHREWLVKQRIECGWHKEKVEVTWRSQQLKGQKCIFWIQKLEDTALTLNAAPRQPTQETFIPIGHVSLDSYNPEIECLDLEIPAEGVFWIKTFYISRSIQGQGIGRATMDYVESMAVRKPLLAKTLMLDTVQKDDQMQEDFAIATFGSVPKSTNQEWYARRGYRLIKTIQNFYRHADKNGRVWDIRTVFMRKDIEA</sequence>
<dbReference type="Gene3D" id="3.40.630.30">
    <property type="match status" value="1"/>
</dbReference>
<dbReference type="InterPro" id="IPR016181">
    <property type="entry name" value="Acyl_CoA_acyltransferase"/>
</dbReference>
<feature type="domain" description="N-acetyltransferase" evidence="1">
    <location>
        <begin position="77"/>
        <end position="210"/>
    </location>
</feature>
<dbReference type="AlphaFoldDB" id="A0A9W4MK04"/>
<evidence type="ECO:0000259" key="1">
    <source>
        <dbReference type="PROSITE" id="PS51186"/>
    </source>
</evidence>
<dbReference type="Pfam" id="PF00583">
    <property type="entry name" value="Acetyltransf_1"/>
    <property type="match status" value="1"/>
</dbReference>
<evidence type="ECO:0000313" key="3">
    <source>
        <dbReference type="Proteomes" id="UP001153618"/>
    </source>
</evidence>
<dbReference type="PROSITE" id="PS51186">
    <property type="entry name" value="GNAT"/>
    <property type="match status" value="1"/>
</dbReference>
<dbReference type="GO" id="GO:0016747">
    <property type="term" value="F:acyltransferase activity, transferring groups other than amino-acyl groups"/>
    <property type="evidence" value="ECO:0007669"/>
    <property type="project" value="InterPro"/>
</dbReference>